<protein>
    <submittedName>
        <fullName evidence="9">Basic helix-loop-helix transcription factor scleraxis-like</fullName>
    </submittedName>
</protein>
<keyword evidence="3" id="KW-0238">DNA-binding</keyword>
<dbReference type="InterPro" id="IPR011598">
    <property type="entry name" value="bHLH_dom"/>
</dbReference>
<dbReference type="GO" id="GO:0000977">
    <property type="term" value="F:RNA polymerase II transcription regulatory region sequence-specific DNA binding"/>
    <property type="evidence" value="ECO:0007669"/>
    <property type="project" value="TreeGrafter"/>
</dbReference>
<evidence type="ECO:0000256" key="6">
    <source>
        <dbReference type="SAM" id="MobiDB-lite"/>
    </source>
</evidence>
<dbReference type="KEGG" id="pmrn:116945917"/>
<keyword evidence="8" id="KW-1185">Reference proteome</keyword>
<dbReference type="GO" id="GO:0046983">
    <property type="term" value="F:protein dimerization activity"/>
    <property type="evidence" value="ECO:0007669"/>
    <property type="project" value="InterPro"/>
</dbReference>
<dbReference type="RefSeq" id="XP_032816490.1">
    <property type="nucleotide sequence ID" value="XM_032960599.1"/>
</dbReference>
<dbReference type="Gene3D" id="4.10.280.10">
    <property type="entry name" value="Helix-loop-helix DNA-binding domain"/>
    <property type="match status" value="1"/>
</dbReference>
<evidence type="ECO:0000256" key="4">
    <source>
        <dbReference type="ARBA" id="ARBA00023163"/>
    </source>
</evidence>
<feature type="compositionally biased region" description="Basic residues" evidence="6">
    <location>
        <begin position="76"/>
        <end position="91"/>
    </location>
</feature>
<keyword evidence="2" id="KW-0805">Transcription regulation</keyword>
<evidence type="ECO:0000256" key="2">
    <source>
        <dbReference type="ARBA" id="ARBA00023015"/>
    </source>
</evidence>
<evidence type="ECO:0000313" key="9">
    <source>
        <dbReference type="RefSeq" id="XP_032816490.1"/>
    </source>
</evidence>
<proteinExistence type="predicted"/>
<reference evidence="9" key="1">
    <citation type="submission" date="2025-08" db="UniProtKB">
        <authorList>
            <consortium name="RefSeq"/>
        </authorList>
    </citation>
    <scope>IDENTIFICATION</scope>
    <source>
        <tissue evidence="9">Sperm</tissue>
    </source>
</reference>
<evidence type="ECO:0000256" key="1">
    <source>
        <dbReference type="ARBA" id="ARBA00004123"/>
    </source>
</evidence>
<comment type="subcellular location">
    <subcellularLocation>
        <location evidence="1">Nucleus</location>
    </subcellularLocation>
</comment>
<dbReference type="InterPro" id="IPR050283">
    <property type="entry name" value="E-box_TF_Regulators"/>
</dbReference>
<evidence type="ECO:0000256" key="3">
    <source>
        <dbReference type="ARBA" id="ARBA00023125"/>
    </source>
</evidence>
<dbReference type="GO" id="GO:0032502">
    <property type="term" value="P:developmental process"/>
    <property type="evidence" value="ECO:0007669"/>
    <property type="project" value="TreeGrafter"/>
</dbReference>
<dbReference type="PANTHER" id="PTHR23349">
    <property type="entry name" value="BASIC HELIX-LOOP-HELIX TRANSCRIPTION FACTOR, TWIST"/>
    <property type="match status" value="1"/>
</dbReference>
<dbReference type="GO" id="GO:0005634">
    <property type="term" value="C:nucleus"/>
    <property type="evidence" value="ECO:0007669"/>
    <property type="project" value="UniProtKB-SubCell"/>
</dbReference>
<dbReference type="CDD" id="cd11465">
    <property type="entry name" value="bHLH_TS_scleraxis_like"/>
    <property type="match status" value="1"/>
</dbReference>
<gene>
    <name evidence="9" type="primary">LOC116945917</name>
</gene>
<evidence type="ECO:0000259" key="7">
    <source>
        <dbReference type="PROSITE" id="PS50888"/>
    </source>
</evidence>
<dbReference type="FunFam" id="4.10.280.10:FF:000010">
    <property type="entry name" value="Scleraxis bHLH transcription factor"/>
    <property type="match status" value="1"/>
</dbReference>
<dbReference type="SUPFAM" id="SSF47459">
    <property type="entry name" value="HLH, helix-loop-helix DNA-binding domain"/>
    <property type="match status" value="1"/>
</dbReference>
<dbReference type="SMART" id="SM00353">
    <property type="entry name" value="HLH"/>
    <property type="match status" value="1"/>
</dbReference>
<keyword evidence="5" id="KW-0539">Nucleus</keyword>
<dbReference type="Proteomes" id="UP001318040">
    <property type="component" value="Chromosome 25"/>
</dbReference>
<name>A0AAJ7TER5_PETMA</name>
<feature type="region of interest" description="Disordered" evidence="6">
    <location>
        <begin position="32"/>
        <end position="103"/>
    </location>
</feature>
<keyword evidence="4" id="KW-0804">Transcription</keyword>
<evidence type="ECO:0000313" key="8">
    <source>
        <dbReference type="Proteomes" id="UP001318040"/>
    </source>
</evidence>
<sequence>MFRAALYQSPLLQTDLQLQSVAAAAAAAAGYAGDSNSSGASEEDIGDCNNPSQDDLSCKESGRRAHQWSSTSLHLQHNHNHHHQQQHHHHNQQQQQQQQQEVMVPCGPQRRAANARERDRTQSVNSAFTALRTLIPTEPADRKLSKLETLLLASSYIAHLGNTLLAGQPCGQQQQQHGGGGGGGGGVQVTRAMQGSTAAAASTAASICAGEPRIICTFCLSDQRRVGRDAPRKGCSQR</sequence>
<evidence type="ECO:0000256" key="5">
    <source>
        <dbReference type="ARBA" id="ARBA00023242"/>
    </source>
</evidence>
<dbReference type="Pfam" id="PF00010">
    <property type="entry name" value="HLH"/>
    <property type="match status" value="1"/>
</dbReference>
<dbReference type="AlphaFoldDB" id="A0AAJ7TER5"/>
<dbReference type="InterPro" id="IPR036638">
    <property type="entry name" value="HLH_DNA-bd_sf"/>
</dbReference>
<dbReference type="GO" id="GO:0000981">
    <property type="term" value="F:DNA-binding transcription factor activity, RNA polymerase II-specific"/>
    <property type="evidence" value="ECO:0007669"/>
    <property type="project" value="TreeGrafter"/>
</dbReference>
<feature type="domain" description="BHLH" evidence="7">
    <location>
        <begin position="108"/>
        <end position="160"/>
    </location>
</feature>
<dbReference type="PROSITE" id="PS50888">
    <property type="entry name" value="BHLH"/>
    <property type="match status" value="1"/>
</dbReference>
<dbReference type="PANTHER" id="PTHR23349:SF42">
    <property type="entry name" value="BHLH DOMAIN-CONTAINING PROTEIN"/>
    <property type="match status" value="1"/>
</dbReference>
<dbReference type="GeneID" id="116945917"/>
<organism evidence="8 9">
    <name type="scientific">Petromyzon marinus</name>
    <name type="common">Sea lamprey</name>
    <dbReference type="NCBI Taxonomy" id="7757"/>
    <lineage>
        <taxon>Eukaryota</taxon>
        <taxon>Metazoa</taxon>
        <taxon>Chordata</taxon>
        <taxon>Craniata</taxon>
        <taxon>Vertebrata</taxon>
        <taxon>Cyclostomata</taxon>
        <taxon>Hyperoartia</taxon>
        <taxon>Petromyzontiformes</taxon>
        <taxon>Petromyzontidae</taxon>
        <taxon>Petromyzon</taxon>
    </lineage>
</organism>
<accession>A0AAJ7TER5</accession>